<reference evidence="5" key="1">
    <citation type="submission" date="2022-01" db="EMBL/GenBank/DDBJ databases">
        <authorList>
            <person name="King R."/>
        </authorList>
    </citation>
    <scope>NUCLEOTIDE SEQUENCE</scope>
</reference>
<accession>A0A9P0GIS7</accession>
<dbReference type="InterPro" id="IPR018785">
    <property type="entry name" value="CDPF1_dom"/>
</dbReference>
<evidence type="ECO:0000256" key="2">
    <source>
        <dbReference type="ARBA" id="ARBA00014801"/>
    </source>
</evidence>
<name>A0A9P0GIS7_9CUCU</name>
<dbReference type="PANTHER" id="PTHR31849:SF1">
    <property type="entry name" value="CYSTEINE-RICH DPF MOTIF DOMAIN-CONTAINING PROTEIN 1"/>
    <property type="match status" value="1"/>
</dbReference>
<proteinExistence type="inferred from homology"/>
<dbReference type="PANTHER" id="PTHR31849">
    <property type="entry name" value="CYSTEINE-RICH PDF MOTIF DOMAIN-CONTAINING PROTEIN 1"/>
    <property type="match status" value="1"/>
</dbReference>
<dbReference type="EMBL" id="OV651818">
    <property type="protein sequence ID" value="CAH1112312.1"/>
    <property type="molecule type" value="Genomic_DNA"/>
</dbReference>
<dbReference type="Pfam" id="PF10170">
    <property type="entry name" value="C6_DPF"/>
    <property type="match status" value="1"/>
</dbReference>
<dbReference type="OrthoDB" id="191995at2759"/>
<dbReference type="InterPro" id="IPR042426">
    <property type="entry name" value="CDPF1"/>
</dbReference>
<feature type="domain" description="Cysteine-rich DPF motif" evidence="4">
    <location>
        <begin position="31"/>
        <end position="124"/>
    </location>
</feature>
<sequence length="128" mass="15000">MENQQTNVEDNKDNSTPIPQTEKKKEEQLFFQCTSCIFRTKYDYFGRNPTQLKNYLLLEDSYVLEDPFSSPKEKNVIILGAHCIKCKKRVCKNMNCSCYFEGTYCICCAKNNVKMFPKALQEKINRIV</sequence>
<keyword evidence="6" id="KW-1185">Reference proteome</keyword>
<organism evidence="5 6">
    <name type="scientific">Psylliodes chrysocephalus</name>
    <dbReference type="NCBI Taxonomy" id="3402493"/>
    <lineage>
        <taxon>Eukaryota</taxon>
        <taxon>Metazoa</taxon>
        <taxon>Ecdysozoa</taxon>
        <taxon>Arthropoda</taxon>
        <taxon>Hexapoda</taxon>
        <taxon>Insecta</taxon>
        <taxon>Pterygota</taxon>
        <taxon>Neoptera</taxon>
        <taxon>Endopterygota</taxon>
        <taxon>Coleoptera</taxon>
        <taxon>Polyphaga</taxon>
        <taxon>Cucujiformia</taxon>
        <taxon>Chrysomeloidea</taxon>
        <taxon>Chrysomelidae</taxon>
        <taxon>Galerucinae</taxon>
        <taxon>Alticini</taxon>
        <taxon>Psylliodes</taxon>
    </lineage>
</organism>
<dbReference type="AlphaFoldDB" id="A0A9P0GIS7"/>
<dbReference type="PRINTS" id="PR01995">
    <property type="entry name" value="UPF0595"/>
</dbReference>
<evidence type="ECO:0000259" key="4">
    <source>
        <dbReference type="Pfam" id="PF10170"/>
    </source>
</evidence>
<feature type="compositionally biased region" description="Polar residues" evidence="3">
    <location>
        <begin position="1"/>
        <end position="19"/>
    </location>
</feature>
<evidence type="ECO:0000256" key="3">
    <source>
        <dbReference type="SAM" id="MobiDB-lite"/>
    </source>
</evidence>
<gene>
    <name evidence="5" type="ORF">PSYICH_LOCUS12810</name>
</gene>
<protein>
    <recommendedName>
        <fullName evidence="2">Cysteine-rich DPF motif domain-containing protein 1</fullName>
    </recommendedName>
</protein>
<evidence type="ECO:0000313" key="6">
    <source>
        <dbReference type="Proteomes" id="UP001153636"/>
    </source>
</evidence>
<dbReference type="Proteomes" id="UP001153636">
    <property type="component" value="Chromosome 6"/>
</dbReference>
<feature type="region of interest" description="Disordered" evidence="3">
    <location>
        <begin position="1"/>
        <end position="24"/>
    </location>
</feature>
<evidence type="ECO:0000256" key="1">
    <source>
        <dbReference type="ARBA" id="ARBA00007917"/>
    </source>
</evidence>
<evidence type="ECO:0000313" key="5">
    <source>
        <dbReference type="EMBL" id="CAH1112312.1"/>
    </source>
</evidence>
<comment type="similarity">
    <text evidence="1">Belongs to the CDPF1 family.</text>
</comment>